<accession>A0A3P8C432</accession>
<reference evidence="5" key="2">
    <citation type="submission" date="2019-09" db="UniProtKB">
        <authorList>
            <consortium name="WormBaseParasite"/>
        </authorList>
    </citation>
    <scope>IDENTIFICATION</scope>
</reference>
<keyword evidence="4" id="KW-1185">Reference proteome</keyword>
<feature type="coiled-coil region" evidence="1">
    <location>
        <begin position="158"/>
        <end position="202"/>
    </location>
</feature>
<evidence type="ECO:0000313" key="5">
    <source>
        <dbReference type="WBParaSite" id="HPBE_0002172001-mRNA-1"/>
    </source>
</evidence>
<evidence type="ECO:0000313" key="4">
    <source>
        <dbReference type="Proteomes" id="UP000050761"/>
    </source>
</evidence>
<keyword evidence="1" id="KW-0175">Coiled coil</keyword>
<reference evidence="3 4" key="1">
    <citation type="submission" date="2018-11" db="EMBL/GenBank/DDBJ databases">
        <authorList>
            <consortium name="Pathogen Informatics"/>
        </authorList>
    </citation>
    <scope>NUCLEOTIDE SEQUENCE [LARGE SCALE GENOMIC DNA]</scope>
</reference>
<evidence type="ECO:0000256" key="1">
    <source>
        <dbReference type="SAM" id="Coils"/>
    </source>
</evidence>
<gene>
    <name evidence="3" type="ORF">HPBE_LOCUS21719</name>
</gene>
<dbReference type="WBParaSite" id="HPBE_0002172001-mRNA-1">
    <property type="protein sequence ID" value="HPBE_0002172001-mRNA-1"/>
    <property type="gene ID" value="HPBE_0002172001"/>
</dbReference>
<protein>
    <submittedName>
        <fullName evidence="5">BLOC-1-related complex subunit 5</fullName>
    </submittedName>
</protein>
<evidence type="ECO:0000256" key="2">
    <source>
        <dbReference type="SAM" id="MobiDB-lite"/>
    </source>
</evidence>
<feature type="compositionally biased region" description="Polar residues" evidence="2">
    <location>
        <begin position="42"/>
        <end position="56"/>
    </location>
</feature>
<accession>A0A183GGT3</accession>
<feature type="region of interest" description="Disordered" evidence="2">
    <location>
        <begin position="1"/>
        <end position="61"/>
    </location>
</feature>
<dbReference type="Proteomes" id="UP000050761">
    <property type="component" value="Unassembled WGS sequence"/>
</dbReference>
<evidence type="ECO:0000313" key="3">
    <source>
        <dbReference type="EMBL" id="VDP27611.1"/>
    </source>
</evidence>
<organism evidence="4 5">
    <name type="scientific">Heligmosomoides polygyrus</name>
    <name type="common">Parasitic roundworm</name>
    <dbReference type="NCBI Taxonomy" id="6339"/>
    <lineage>
        <taxon>Eukaryota</taxon>
        <taxon>Metazoa</taxon>
        <taxon>Ecdysozoa</taxon>
        <taxon>Nematoda</taxon>
        <taxon>Chromadorea</taxon>
        <taxon>Rhabditida</taxon>
        <taxon>Rhabditina</taxon>
        <taxon>Rhabditomorpha</taxon>
        <taxon>Strongyloidea</taxon>
        <taxon>Heligmosomidae</taxon>
        <taxon>Heligmosomoides</taxon>
    </lineage>
</organism>
<dbReference type="EMBL" id="UZAH01033277">
    <property type="protein sequence ID" value="VDP27611.1"/>
    <property type="molecule type" value="Genomic_DNA"/>
</dbReference>
<proteinExistence type="predicted"/>
<dbReference type="Gene3D" id="1.20.1170.10">
    <property type="match status" value="1"/>
</dbReference>
<sequence length="290" mass="32776">MASTPARNDAVQPVEEVPAPAKTTLSSEQQGNKRKRLMAPGDSTTYQIPSNVQSPTPAAARSSPTFGMHLGLWKDICKSGSELFNKAQEHFEMIAKNEAALIEDISRRLHLLQQTVQQQYQHALLTPLPTPQQKFLEVIQACLKSTNKCISTTAADLKRTTVNRMDEMEQEIHSLRSDIQQTETLQREFEAVNQRITMLQEEVTGKLNEILENQRMLPQIWSALQIRFNQQSSEAEDAVETTEELHLVDSVTDQSETTCTIRPLARTTPKSRNIRKRALSEISSVRSHWS</sequence>
<dbReference type="AlphaFoldDB" id="A0A183GGT3"/>
<name>A0A183GGT3_HELPZ</name>